<dbReference type="STRING" id="1764295.A0A5B8MGF4"/>
<keyword evidence="5" id="KW-0539">Nucleus</keyword>
<feature type="region of interest" description="Disordered" evidence="6">
    <location>
        <begin position="496"/>
        <end position="530"/>
    </location>
</feature>
<organism evidence="9 10">
    <name type="scientific">Chloropicon primus</name>
    <dbReference type="NCBI Taxonomy" id="1764295"/>
    <lineage>
        <taxon>Eukaryota</taxon>
        <taxon>Viridiplantae</taxon>
        <taxon>Chlorophyta</taxon>
        <taxon>Chloropicophyceae</taxon>
        <taxon>Chloropicales</taxon>
        <taxon>Chloropicaceae</taxon>
        <taxon>Chloropicon</taxon>
    </lineage>
</organism>
<feature type="region of interest" description="Disordered" evidence="6">
    <location>
        <begin position="36"/>
        <end position="69"/>
    </location>
</feature>
<name>A0A5B8MGF4_9CHLO</name>
<feature type="compositionally biased region" description="Low complexity" evidence="6">
    <location>
        <begin position="343"/>
        <end position="356"/>
    </location>
</feature>
<accession>A0A5B8MGF4</accession>
<dbReference type="Proteomes" id="UP000316726">
    <property type="component" value="Chromosome 1"/>
</dbReference>
<dbReference type="PROSITE" id="PS51032">
    <property type="entry name" value="AP2_ERF"/>
    <property type="match status" value="2"/>
</dbReference>
<evidence type="ECO:0000313" key="8">
    <source>
        <dbReference type="EMBL" id="CAD9712200.1"/>
    </source>
</evidence>
<evidence type="ECO:0000256" key="5">
    <source>
        <dbReference type="ARBA" id="ARBA00023242"/>
    </source>
</evidence>
<evidence type="ECO:0000256" key="4">
    <source>
        <dbReference type="ARBA" id="ARBA00023163"/>
    </source>
</evidence>
<reference evidence="9 10" key="1">
    <citation type="submission" date="2018-07" db="EMBL/GenBank/DDBJ databases">
        <title>The complete nuclear genome of the prasinophyte Chloropicon primus (CCMP1205).</title>
        <authorList>
            <person name="Pombert J.-F."/>
            <person name="Otis C."/>
            <person name="Turmel M."/>
            <person name="Lemieux C."/>
        </authorList>
    </citation>
    <scope>NUCLEOTIDE SEQUENCE [LARGE SCALE GENOMIC DNA]</scope>
    <source>
        <strain evidence="9 10">CCMP1205</strain>
    </source>
</reference>
<evidence type="ECO:0000256" key="2">
    <source>
        <dbReference type="ARBA" id="ARBA00023015"/>
    </source>
</evidence>
<keyword evidence="4" id="KW-0804">Transcription</keyword>
<proteinExistence type="predicted"/>
<dbReference type="PANTHER" id="PTHR32467:SF90">
    <property type="entry name" value="AP2-LIKE ETHYLENE-RESPONSIVE TRANSCRIPTION FACTOR AIL1"/>
    <property type="match status" value="1"/>
</dbReference>
<dbReference type="AlphaFoldDB" id="A0A5B8MGF4"/>
<evidence type="ECO:0000259" key="7">
    <source>
        <dbReference type="PROSITE" id="PS51032"/>
    </source>
</evidence>
<evidence type="ECO:0000313" key="9">
    <source>
        <dbReference type="EMBL" id="QDZ18422.1"/>
    </source>
</evidence>
<keyword evidence="10" id="KW-1185">Reference proteome</keyword>
<evidence type="ECO:0000256" key="1">
    <source>
        <dbReference type="ARBA" id="ARBA00004123"/>
    </source>
</evidence>
<evidence type="ECO:0000256" key="6">
    <source>
        <dbReference type="SAM" id="MobiDB-lite"/>
    </source>
</evidence>
<dbReference type="InterPro" id="IPR016177">
    <property type="entry name" value="DNA-bd_dom_sf"/>
</dbReference>
<dbReference type="SUPFAM" id="SSF54171">
    <property type="entry name" value="DNA-binding domain"/>
    <property type="match status" value="2"/>
</dbReference>
<feature type="region of interest" description="Disordered" evidence="6">
    <location>
        <begin position="313"/>
        <end position="399"/>
    </location>
</feature>
<reference evidence="8" key="2">
    <citation type="submission" date="2021-01" db="EMBL/GenBank/DDBJ databases">
        <authorList>
            <person name="Corre E."/>
            <person name="Pelletier E."/>
            <person name="Niang G."/>
            <person name="Scheremetjew M."/>
            <person name="Finn R."/>
            <person name="Kale V."/>
            <person name="Holt S."/>
            <person name="Cochrane G."/>
            <person name="Meng A."/>
            <person name="Brown T."/>
            <person name="Cohen L."/>
        </authorList>
    </citation>
    <scope>NUCLEOTIDE SEQUENCE</scope>
    <source>
        <strain evidence="8">CCMP1205</strain>
    </source>
</reference>
<protein>
    <submittedName>
        <fullName evidence="9">AP2-like ethylene-responsive transcription factor</fullName>
    </submittedName>
</protein>
<feature type="compositionally biased region" description="Basic and acidic residues" evidence="6">
    <location>
        <begin position="41"/>
        <end position="56"/>
    </location>
</feature>
<keyword evidence="2" id="KW-0805">Transcription regulation</keyword>
<dbReference type="PANTHER" id="PTHR32467">
    <property type="entry name" value="AP2-LIKE ETHYLENE-RESPONSIVE TRANSCRIPTION FACTOR"/>
    <property type="match status" value="1"/>
</dbReference>
<dbReference type="CDD" id="cd00018">
    <property type="entry name" value="AP2"/>
    <property type="match status" value="2"/>
</dbReference>
<dbReference type="Gene3D" id="3.30.730.10">
    <property type="entry name" value="AP2/ERF domain"/>
    <property type="match status" value="2"/>
</dbReference>
<dbReference type="OrthoDB" id="207175at2759"/>
<dbReference type="GO" id="GO:0003700">
    <property type="term" value="F:DNA-binding transcription factor activity"/>
    <property type="evidence" value="ECO:0007669"/>
    <property type="project" value="InterPro"/>
</dbReference>
<dbReference type="GO" id="GO:0005634">
    <property type="term" value="C:nucleus"/>
    <property type="evidence" value="ECO:0007669"/>
    <property type="project" value="UniProtKB-SubCell"/>
</dbReference>
<evidence type="ECO:0000256" key="3">
    <source>
        <dbReference type="ARBA" id="ARBA00023125"/>
    </source>
</evidence>
<feature type="domain" description="AP2/ERF" evidence="7">
    <location>
        <begin position="481"/>
        <end position="569"/>
    </location>
</feature>
<comment type="subcellular location">
    <subcellularLocation>
        <location evidence="1">Nucleus</location>
    </subcellularLocation>
</comment>
<keyword evidence="3" id="KW-0238">DNA-binding</keyword>
<evidence type="ECO:0000313" key="10">
    <source>
        <dbReference type="Proteomes" id="UP000316726"/>
    </source>
</evidence>
<dbReference type="GO" id="GO:0003677">
    <property type="term" value="F:DNA binding"/>
    <property type="evidence" value="ECO:0007669"/>
    <property type="project" value="UniProtKB-KW"/>
</dbReference>
<sequence>MAAADAAPLPVVDLAVPEGGNASVEGDRGAAMYSSAPAHHLASDEHSLDGRDRVAEDDPAEDAVVSRGKPAPKIYQTQYPVLPYAAAAPPPTGTADAMSPCKPSGGARENSLGNSCTSIAREAGGSIFDALQGGPLAGDSIDGDSIDPAQDFTAFLDTVCTLPVGSCDEPPSSTMVEFSMSIPLPGEGGDKGRVAHPGVYQGGIQKKSSNNPLHGALQAAVRNASSSHQTFQYESLREGSMPGGQDDMCTPQSQFRRDDHSMPQLERRHTSYVPEVYHGSPIGMAPYEQVQQHPYHHPSQMYDETQVWQKMQQMQGVRRTMSANTHSSSHLTYSREDLSRHLGGSSKNNNSNSSASGKRDQHASPSNNNSNNSNSSGGARGPRGSSSRYRGVTQHRRTKRWEAHVWDKGKQVYLGGFESEHRAGRAYDVVVLKTRGPDKCQTNFPIEEYKSVIPWLGSVTRDELVLLLRRRSKGFSRGSSKYIGVTKHKCGKWEARISNSNKSMGSEKKKEGEGAAGDGHQEDAPPPGQGTTARKYTYLGLFDSELEAARTHDKAAVTLFGLHANTNFPIQNYPDELMIHKPGKKEIGMLELFSNLQAQEIM</sequence>
<dbReference type="InterPro" id="IPR001471">
    <property type="entry name" value="AP2/ERF_dom"/>
</dbReference>
<dbReference type="SMART" id="SM00380">
    <property type="entry name" value="AP2"/>
    <property type="match status" value="2"/>
</dbReference>
<feature type="domain" description="AP2/ERF" evidence="7">
    <location>
        <begin position="388"/>
        <end position="445"/>
    </location>
</feature>
<gene>
    <name evidence="9" type="ORF">A3770_01p09400</name>
    <name evidence="8" type="ORF">CPRI1469_LOCUS1041</name>
</gene>
<feature type="compositionally biased region" description="Polar residues" evidence="6">
    <location>
        <begin position="313"/>
        <end position="332"/>
    </location>
</feature>
<dbReference type="EMBL" id="CP031034">
    <property type="protein sequence ID" value="QDZ18422.1"/>
    <property type="molecule type" value="Genomic_DNA"/>
</dbReference>
<feature type="compositionally biased region" description="Low complexity" evidence="6">
    <location>
        <begin position="363"/>
        <end position="387"/>
    </location>
</feature>
<dbReference type="EMBL" id="HBHL01001820">
    <property type="protein sequence ID" value="CAD9712200.1"/>
    <property type="molecule type" value="Transcribed_RNA"/>
</dbReference>
<dbReference type="InterPro" id="IPR036955">
    <property type="entry name" value="AP2/ERF_dom_sf"/>
</dbReference>
<feature type="compositionally biased region" description="Basic and acidic residues" evidence="6">
    <location>
        <begin position="505"/>
        <end position="523"/>
    </location>
</feature>